<dbReference type="SMART" id="SM00471">
    <property type="entry name" value="HDc"/>
    <property type="match status" value="1"/>
</dbReference>
<dbReference type="Gene3D" id="1.10.3210.10">
    <property type="entry name" value="Hypothetical protein af1432"/>
    <property type="match status" value="1"/>
</dbReference>
<evidence type="ECO:0000313" key="3">
    <source>
        <dbReference type="Proteomes" id="UP000613768"/>
    </source>
</evidence>
<reference evidence="2 3" key="1">
    <citation type="submission" date="2020-09" db="EMBL/GenBank/DDBJ databases">
        <title>Pseudoxanthomonas sp. CAU 1598 isolated from sand of Yaerae Beach.</title>
        <authorList>
            <person name="Kim W."/>
        </authorList>
    </citation>
    <scope>NUCLEOTIDE SEQUENCE [LARGE SCALE GENOMIC DNA]</scope>
    <source>
        <strain evidence="2 3">CAU 1598</strain>
    </source>
</reference>
<dbReference type="EMBL" id="JACYTR010000043">
    <property type="protein sequence ID" value="MBD8527207.1"/>
    <property type="molecule type" value="Genomic_DNA"/>
</dbReference>
<keyword evidence="3" id="KW-1185">Reference proteome</keyword>
<dbReference type="Pfam" id="PF11871">
    <property type="entry name" value="DUF3391"/>
    <property type="match status" value="1"/>
</dbReference>
<proteinExistence type="predicted"/>
<dbReference type="SUPFAM" id="SSF109604">
    <property type="entry name" value="HD-domain/PDEase-like"/>
    <property type="match status" value="1"/>
</dbReference>
<dbReference type="RefSeq" id="WP_192030627.1">
    <property type="nucleotide sequence ID" value="NZ_JACYTR010000043.1"/>
</dbReference>
<protein>
    <submittedName>
        <fullName evidence="2">DUF3391 domain-containing protein</fullName>
    </submittedName>
</protein>
<dbReference type="AlphaFoldDB" id="A0AAW3ZQ25"/>
<dbReference type="Pfam" id="PF13487">
    <property type="entry name" value="HD_5"/>
    <property type="match status" value="1"/>
</dbReference>
<dbReference type="PROSITE" id="PS51832">
    <property type="entry name" value="HD_GYP"/>
    <property type="match status" value="1"/>
</dbReference>
<dbReference type="InterPro" id="IPR052020">
    <property type="entry name" value="Cyclic_di-GMP/3'3'-cGAMP_PDE"/>
</dbReference>
<comment type="caution">
    <text evidence="2">The sequence shown here is derived from an EMBL/GenBank/DDBJ whole genome shotgun (WGS) entry which is preliminary data.</text>
</comment>
<dbReference type="InterPro" id="IPR037522">
    <property type="entry name" value="HD_GYP_dom"/>
</dbReference>
<organism evidence="2 3">
    <name type="scientific">Pseudomarimonas arenosa</name>
    <dbReference type="NCBI Taxonomy" id="2774145"/>
    <lineage>
        <taxon>Bacteria</taxon>
        <taxon>Pseudomonadati</taxon>
        <taxon>Pseudomonadota</taxon>
        <taxon>Gammaproteobacteria</taxon>
        <taxon>Lysobacterales</taxon>
        <taxon>Lysobacteraceae</taxon>
        <taxon>Pseudomarimonas</taxon>
    </lineage>
</organism>
<evidence type="ECO:0000313" key="2">
    <source>
        <dbReference type="EMBL" id="MBD8527207.1"/>
    </source>
</evidence>
<dbReference type="InterPro" id="IPR003607">
    <property type="entry name" value="HD/PDEase_dom"/>
</dbReference>
<dbReference type="InterPro" id="IPR006675">
    <property type="entry name" value="HDIG_dom"/>
</dbReference>
<dbReference type="CDD" id="cd00077">
    <property type="entry name" value="HDc"/>
    <property type="match status" value="1"/>
</dbReference>
<sequence length="432" mass="48089">MADSQARLIDIARLRIGLFVYLDLSWTEHPFPFNSFKLRSQDQIDTLRNLGLQRIRYSPDRSDVEPLSDAELSGTEPSVEPAVVAQVPDGKRPEDLAKAARREQLLAQQASLERCERAFSQASRAFRSVIQTARGQPEMAREEVENLIGSMVAEMTDEREVAIRLLSEKAGEETSLHPLNVTVLSVLLGRACGLDEETLLTIGQGALLHDIGKLDLPDRLHFADDPSTAAERKVFQQHVEHGIGIGQRMGLRPSVIRVINEHHENCDGSGYPLGLKGEQLSAASKVVCLVNYYDNLVNPGNPAQAATPHDALAIMFAKHRQQFDATTMAVFIRMMGVYPPGSVVQLTDNRFALSVAVNPMRPLKPRVVVYSEEVPAEDSIILDLEDFRDLGVQRSIKPLQLPRAVFDYLSPRKRMCYFFERARLSGEDIVAA</sequence>
<evidence type="ECO:0000259" key="1">
    <source>
        <dbReference type="PROSITE" id="PS51832"/>
    </source>
</evidence>
<accession>A0AAW3ZQ25</accession>
<feature type="domain" description="HD-GYP" evidence="1">
    <location>
        <begin position="152"/>
        <end position="347"/>
    </location>
</feature>
<name>A0AAW3ZQ25_9GAMM</name>
<dbReference type="GO" id="GO:0008081">
    <property type="term" value="F:phosphoric diester hydrolase activity"/>
    <property type="evidence" value="ECO:0007669"/>
    <property type="project" value="UniProtKB-ARBA"/>
</dbReference>
<dbReference type="InterPro" id="IPR021812">
    <property type="entry name" value="DUF3391"/>
</dbReference>
<dbReference type="NCBIfam" id="TIGR00277">
    <property type="entry name" value="HDIG"/>
    <property type="match status" value="1"/>
</dbReference>
<dbReference type="PANTHER" id="PTHR45228:SF4">
    <property type="entry name" value="LIPOPROTEIN"/>
    <property type="match status" value="1"/>
</dbReference>
<gene>
    <name evidence="2" type="ORF">IFO71_15800</name>
</gene>
<dbReference type="Proteomes" id="UP000613768">
    <property type="component" value="Unassembled WGS sequence"/>
</dbReference>
<dbReference type="PANTHER" id="PTHR45228">
    <property type="entry name" value="CYCLIC DI-GMP PHOSPHODIESTERASE TM_0186-RELATED"/>
    <property type="match status" value="1"/>
</dbReference>